<accession>A0A7T5R0S7</accession>
<evidence type="ECO:0000313" key="4">
    <source>
        <dbReference type="Proteomes" id="UP000595362"/>
    </source>
</evidence>
<keyword evidence="2" id="KW-0812">Transmembrane</keyword>
<evidence type="ECO:0000313" key="3">
    <source>
        <dbReference type="EMBL" id="QQG35366.1"/>
    </source>
</evidence>
<name>A0A7T5R0S7_9BACT</name>
<feature type="transmembrane region" description="Helical" evidence="2">
    <location>
        <begin position="15"/>
        <end position="32"/>
    </location>
</feature>
<evidence type="ECO:0000256" key="2">
    <source>
        <dbReference type="SAM" id="Phobius"/>
    </source>
</evidence>
<dbReference type="Proteomes" id="UP000595362">
    <property type="component" value="Chromosome"/>
</dbReference>
<keyword evidence="1" id="KW-0175">Coiled coil</keyword>
<keyword evidence="2" id="KW-1133">Transmembrane helix</keyword>
<dbReference type="EMBL" id="CP066681">
    <property type="protein sequence ID" value="QQG35366.1"/>
    <property type="molecule type" value="Genomic_DNA"/>
</dbReference>
<gene>
    <name evidence="3" type="ORF">HYS17_07360</name>
</gene>
<reference evidence="3 4" key="1">
    <citation type="submission" date="2020-07" db="EMBL/GenBank/DDBJ databases">
        <title>Huge and variable diversity of episymbiotic CPR bacteria and DPANN archaea in groundwater ecosystems.</title>
        <authorList>
            <person name="He C.Y."/>
            <person name="Keren R."/>
            <person name="Whittaker M."/>
            <person name="Farag I.F."/>
            <person name="Doudna J."/>
            <person name="Cate J.H.D."/>
            <person name="Banfield J.F."/>
        </authorList>
    </citation>
    <scope>NUCLEOTIDE SEQUENCE [LARGE SCALE GENOMIC DNA]</scope>
    <source>
        <strain evidence="3">NC_groundwater_70_Ag_B-0.1um_54_66</strain>
    </source>
</reference>
<dbReference type="Pfam" id="PF04977">
    <property type="entry name" value="DivIC"/>
    <property type="match status" value="1"/>
</dbReference>
<protein>
    <submittedName>
        <fullName evidence="3">Septum formation initiator family protein</fullName>
    </submittedName>
</protein>
<dbReference type="AlphaFoldDB" id="A0A7T5R0S7"/>
<evidence type="ECO:0000256" key="1">
    <source>
        <dbReference type="SAM" id="Coils"/>
    </source>
</evidence>
<feature type="coiled-coil region" evidence="1">
    <location>
        <begin position="41"/>
        <end position="68"/>
    </location>
</feature>
<organism evidence="3 4">
    <name type="scientific">Micavibrio aeruginosavorus</name>
    <dbReference type="NCBI Taxonomy" id="349221"/>
    <lineage>
        <taxon>Bacteria</taxon>
        <taxon>Pseudomonadati</taxon>
        <taxon>Bdellovibrionota</taxon>
        <taxon>Bdellovibrionia</taxon>
        <taxon>Bdellovibrionales</taxon>
        <taxon>Pseudobdellovibrionaceae</taxon>
        <taxon>Micavibrio</taxon>
    </lineage>
</organism>
<dbReference type="InterPro" id="IPR007060">
    <property type="entry name" value="FtsL/DivIC"/>
</dbReference>
<proteinExistence type="predicted"/>
<keyword evidence="2" id="KW-0472">Membrane</keyword>
<sequence>MRKLLGQRYVVKDNFLAIIGICLSFYFTYHMISGERSYFRLMALERSVERLDQQYESLHKERAALENKVAMMRPGSIDPDLLEERARAMLGYQHPDELIVIRAQ</sequence>